<dbReference type="AlphaFoldDB" id="A0A0S4QVQ2"/>
<proteinExistence type="predicted"/>
<dbReference type="Proteomes" id="UP000198802">
    <property type="component" value="Unassembled WGS sequence"/>
</dbReference>
<feature type="domain" description="DUF7660" evidence="1">
    <location>
        <begin position="21"/>
        <end position="93"/>
    </location>
</feature>
<evidence type="ECO:0000313" key="3">
    <source>
        <dbReference type="Proteomes" id="UP000198802"/>
    </source>
</evidence>
<protein>
    <recommendedName>
        <fullName evidence="1">DUF7660 domain-containing protein</fullName>
    </recommendedName>
</protein>
<dbReference type="InterPro" id="IPR056077">
    <property type="entry name" value="DUF7660"/>
</dbReference>
<name>A0A0S4QVQ2_9ACTN</name>
<evidence type="ECO:0000259" key="1">
    <source>
        <dbReference type="Pfam" id="PF24693"/>
    </source>
</evidence>
<gene>
    <name evidence="2" type="ORF">Ga0074812_12968</name>
</gene>
<accession>A0A0S4QVQ2</accession>
<dbReference type="RefSeq" id="WP_091283779.1">
    <property type="nucleotide sequence ID" value="NZ_FAOZ01000029.1"/>
</dbReference>
<dbReference type="Pfam" id="PF24693">
    <property type="entry name" value="DUF7660"/>
    <property type="match status" value="1"/>
</dbReference>
<evidence type="ECO:0000313" key="2">
    <source>
        <dbReference type="EMBL" id="CUU59597.1"/>
    </source>
</evidence>
<sequence length="93" mass="10000">MSSFYDTGRFAEVTGLDQVTTHADVMAIVNQMLADLRDDPGAWANPTLDQYLDALGACLESLPSTGASRGAHLPDGPTWRLLAEMLVKATGYE</sequence>
<reference evidence="3" key="1">
    <citation type="submission" date="2015-11" db="EMBL/GenBank/DDBJ databases">
        <authorList>
            <person name="Varghese N."/>
        </authorList>
    </citation>
    <scope>NUCLEOTIDE SEQUENCE [LARGE SCALE GENOMIC DNA]</scope>
    <source>
        <strain evidence="3">DSM 45899</strain>
    </source>
</reference>
<keyword evidence="3" id="KW-1185">Reference proteome</keyword>
<organism evidence="2 3">
    <name type="scientific">Parafrankia irregularis</name>
    <dbReference type="NCBI Taxonomy" id="795642"/>
    <lineage>
        <taxon>Bacteria</taxon>
        <taxon>Bacillati</taxon>
        <taxon>Actinomycetota</taxon>
        <taxon>Actinomycetes</taxon>
        <taxon>Frankiales</taxon>
        <taxon>Frankiaceae</taxon>
        <taxon>Parafrankia</taxon>
    </lineage>
</organism>
<dbReference type="EMBL" id="FAOZ01000029">
    <property type="protein sequence ID" value="CUU59597.1"/>
    <property type="molecule type" value="Genomic_DNA"/>
</dbReference>